<proteinExistence type="predicted"/>
<organism evidence="1 2">
    <name type="scientific">Sphingobacterium deserti</name>
    <dbReference type="NCBI Taxonomy" id="1229276"/>
    <lineage>
        <taxon>Bacteria</taxon>
        <taxon>Pseudomonadati</taxon>
        <taxon>Bacteroidota</taxon>
        <taxon>Sphingobacteriia</taxon>
        <taxon>Sphingobacteriales</taxon>
        <taxon>Sphingobacteriaceae</taxon>
        <taxon>Sphingobacterium</taxon>
    </lineage>
</organism>
<dbReference type="PATRIC" id="fig|1229276.3.peg.2847"/>
<dbReference type="EMBL" id="JJMU01000051">
    <property type="protein sequence ID" value="KGE13478.1"/>
    <property type="molecule type" value="Genomic_DNA"/>
</dbReference>
<name>A0A0B8T396_9SPHI</name>
<dbReference type="InterPro" id="IPR036696">
    <property type="entry name" value="YdfO-like_sf"/>
</dbReference>
<sequence length="132" mass="14597">MFTLSDINTAHGKVKTGADFPQYVQDLISLGVLSYEVFVADGHTTYFGAKSYTVADSAKHTALTIAGRYASDDFVTALKAHQRGDTDYPRFLSDCANSGVHKWVMDLQKLTCSYYDIGGNEVWTERIAEGDR</sequence>
<gene>
    <name evidence="1" type="ORF">DI53_2763</name>
</gene>
<dbReference type="InterPro" id="IPR009833">
    <property type="entry name" value="DUF1398"/>
</dbReference>
<dbReference type="Proteomes" id="UP000031802">
    <property type="component" value="Unassembled WGS sequence"/>
</dbReference>
<dbReference type="Gene3D" id="3.30.1810.10">
    <property type="entry name" value="YdfO-like"/>
    <property type="match status" value="1"/>
</dbReference>
<dbReference type="SUPFAM" id="SSF160419">
    <property type="entry name" value="YdfO-like"/>
    <property type="match status" value="1"/>
</dbReference>
<reference evidence="1 2" key="2">
    <citation type="journal article" date="2015" name="PLoS ONE">
        <title>Whole-Genome Optical Mapping and Finished Genome Sequence of Sphingobacterium deserti sp. nov., a New Species Isolated from the Western Desert of China.</title>
        <authorList>
            <person name="Teng C."/>
            <person name="Zhou Z."/>
            <person name="Molnar I."/>
            <person name="Li X."/>
            <person name="Tang R."/>
            <person name="Chen M."/>
            <person name="Wang L."/>
            <person name="Su S."/>
            <person name="Zhang W."/>
            <person name="Lin M."/>
        </authorList>
    </citation>
    <scope>NUCLEOTIDE SEQUENCE [LARGE SCALE GENOMIC DNA]</scope>
    <source>
        <strain evidence="2">ACCC05744</strain>
    </source>
</reference>
<dbReference type="eggNOG" id="COG5562">
    <property type="taxonomic scope" value="Bacteria"/>
</dbReference>
<protein>
    <recommendedName>
        <fullName evidence="3">Phage envelope protein</fullName>
    </recommendedName>
</protein>
<dbReference type="RefSeq" id="WP_037500544.1">
    <property type="nucleotide sequence ID" value="NZ_JJMU01000051.1"/>
</dbReference>
<evidence type="ECO:0000313" key="2">
    <source>
        <dbReference type="Proteomes" id="UP000031802"/>
    </source>
</evidence>
<dbReference type="AlphaFoldDB" id="A0A0B8T396"/>
<comment type="caution">
    <text evidence="1">The sequence shown here is derived from an EMBL/GenBank/DDBJ whole genome shotgun (WGS) entry which is preliminary data.</text>
</comment>
<evidence type="ECO:0000313" key="1">
    <source>
        <dbReference type="EMBL" id="KGE13478.1"/>
    </source>
</evidence>
<keyword evidence="2" id="KW-1185">Reference proteome</keyword>
<dbReference type="OrthoDB" id="1550456at2"/>
<dbReference type="STRING" id="1229276.DI53_2763"/>
<evidence type="ECO:0008006" key="3">
    <source>
        <dbReference type="Google" id="ProtNLM"/>
    </source>
</evidence>
<dbReference type="Pfam" id="PF07166">
    <property type="entry name" value="DUF1398"/>
    <property type="match status" value="1"/>
</dbReference>
<reference evidence="2" key="1">
    <citation type="submission" date="2014-04" db="EMBL/GenBank/DDBJ databases">
        <title>Whole-Genome optical mapping and complete genome sequence of Sphingobacterium deserti sp. nov., a new spaces isolated from desert in the west of China.</title>
        <authorList>
            <person name="Teng C."/>
            <person name="Zhou Z."/>
            <person name="Li X."/>
            <person name="Chen M."/>
            <person name="Lin M."/>
            <person name="Wang L."/>
            <person name="Su S."/>
            <person name="Zhang C."/>
            <person name="Zhang W."/>
        </authorList>
    </citation>
    <scope>NUCLEOTIDE SEQUENCE [LARGE SCALE GENOMIC DNA]</scope>
    <source>
        <strain evidence="2">ACCC05744</strain>
    </source>
</reference>
<accession>A0A0B8T396</accession>